<comment type="caution">
    <text evidence="1">The sequence shown here is derived from an EMBL/GenBank/DDBJ whole genome shotgun (WGS) entry which is preliminary data.</text>
</comment>
<organism evidence="1 2">
    <name type="scientific">Streptomyces huasconensis</name>
    <dbReference type="NCBI Taxonomy" id="1854574"/>
    <lineage>
        <taxon>Bacteria</taxon>
        <taxon>Bacillati</taxon>
        <taxon>Actinomycetota</taxon>
        <taxon>Actinomycetes</taxon>
        <taxon>Kitasatosporales</taxon>
        <taxon>Streptomycetaceae</taxon>
        <taxon>Streptomyces</taxon>
    </lineage>
</organism>
<evidence type="ECO:0000313" key="1">
    <source>
        <dbReference type="EMBL" id="MEW2367571.1"/>
    </source>
</evidence>
<name>A0ABV3M793_9ACTN</name>
<accession>A0ABV3M793</accession>
<reference evidence="1 2" key="1">
    <citation type="submission" date="2024-06" db="EMBL/GenBank/DDBJ databases">
        <title>The Natural Products Discovery Center: Release of the First 8490 Sequenced Strains for Exploring Actinobacteria Biosynthetic Diversity.</title>
        <authorList>
            <person name="Kalkreuter E."/>
            <person name="Kautsar S.A."/>
            <person name="Yang D."/>
            <person name="Bader C.D."/>
            <person name="Teijaro C.N."/>
            <person name="Fluegel L."/>
            <person name="Davis C.M."/>
            <person name="Simpson J.R."/>
            <person name="Lauterbach L."/>
            <person name="Steele A.D."/>
            <person name="Gui C."/>
            <person name="Meng S."/>
            <person name="Li G."/>
            <person name="Viehrig K."/>
            <person name="Ye F."/>
            <person name="Su P."/>
            <person name="Kiefer A.F."/>
            <person name="Nichols A."/>
            <person name="Cepeda A.J."/>
            <person name="Yan W."/>
            <person name="Fan B."/>
            <person name="Jiang Y."/>
            <person name="Adhikari A."/>
            <person name="Zheng C.-J."/>
            <person name="Schuster L."/>
            <person name="Cowan T.M."/>
            <person name="Smanski M.J."/>
            <person name="Chevrette M.G."/>
            <person name="De Carvalho L.P.S."/>
            <person name="Shen B."/>
        </authorList>
    </citation>
    <scope>NUCLEOTIDE SEQUENCE [LARGE SCALE GENOMIC DNA]</scope>
    <source>
        <strain evidence="1 2">NPDC047833</strain>
    </source>
</reference>
<sequence>MKPFTEACLHGLRARLCDDVDALDSYLPPQMAQMARKVADALEVPELAAT</sequence>
<proteinExistence type="predicted"/>
<evidence type="ECO:0000313" key="2">
    <source>
        <dbReference type="Proteomes" id="UP001553843"/>
    </source>
</evidence>
<dbReference type="Proteomes" id="UP001553843">
    <property type="component" value="Unassembled WGS sequence"/>
</dbReference>
<dbReference type="EMBL" id="JBEYRS010000027">
    <property type="protein sequence ID" value="MEW2367571.1"/>
    <property type="molecule type" value="Genomic_DNA"/>
</dbReference>
<dbReference type="RefSeq" id="WP_359783570.1">
    <property type="nucleotide sequence ID" value="NZ_JBEYRR010000016.1"/>
</dbReference>
<gene>
    <name evidence="1" type="ORF">AB0887_37305</name>
</gene>
<keyword evidence="2" id="KW-1185">Reference proteome</keyword>
<protein>
    <submittedName>
        <fullName evidence="1">Uncharacterized protein</fullName>
    </submittedName>
</protein>